<name>V4HHQ7_9EURY</name>
<proteinExistence type="predicted"/>
<evidence type="ECO:0000313" key="3">
    <source>
        <dbReference type="Proteomes" id="UP000017840"/>
    </source>
</evidence>
<comment type="caution">
    <text evidence="2">The sequence shown here is derived from an EMBL/GenBank/DDBJ whole genome shotgun (WGS) entry which is preliminary data.</text>
</comment>
<feature type="compositionally biased region" description="Acidic residues" evidence="1">
    <location>
        <begin position="125"/>
        <end position="146"/>
    </location>
</feature>
<protein>
    <submittedName>
        <fullName evidence="2">Uncharacterized protein</fullName>
    </submittedName>
</protein>
<evidence type="ECO:0000256" key="1">
    <source>
        <dbReference type="SAM" id="MobiDB-lite"/>
    </source>
</evidence>
<sequence>MSEETGTGGGSVAKETVKRGAKSGAFAAASGGITLVRAMNALRKRQWKRAGVRLLAAGFWFGVAAVQRRMSSGGSDDLGPSADVDQREVVDTSPDLGDVATDADEGTGTESHGDPSDVVDPMSTDIDESDTATELDSDVDPSDVEERDVASTGVDAEDAAEATDDEADDEREEPAHTANAHVVGEEDGTEADADDEHADDEHDGAAGPRELDDDAEPAISESAADDEGEEQAAE</sequence>
<organism evidence="2 3">
    <name type="scientific">Candidatus Halobonum tyrrellensis G22</name>
    <dbReference type="NCBI Taxonomy" id="1324957"/>
    <lineage>
        <taxon>Archaea</taxon>
        <taxon>Methanobacteriati</taxon>
        <taxon>Methanobacteriota</taxon>
        <taxon>Stenosarchaea group</taxon>
        <taxon>Halobacteria</taxon>
        <taxon>Halobacteriales</taxon>
        <taxon>Haloferacaceae</taxon>
        <taxon>Candidatus Halobonum</taxon>
    </lineage>
</organism>
<feature type="compositionally biased region" description="Acidic residues" evidence="1">
    <location>
        <begin position="155"/>
        <end position="172"/>
    </location>
</feature>
<accession>V4HHQ7</accession>
<evidence type="ECO:0000313" key="2">
    <source>
        <dbReference type="EMBL" id="ESP87439.1"/>
    </source>
</evidence>
<keyword evidence="3" id="KW-1185">Reference proteome</keyword>
<feature type="region of interest" description="Disordered" evidence="1">
    <location>
        <begin position="70"/>
        <end position="234"/>
    </location>
</feature>
<dbReference type="Proteomes" id="UP000017840">
    <property type="component" value="Unassembled WGS sequence"/>
</dbReference>
<feature type="compositionally biased region" description="Acidic residues" evidence="1">
    <location>
        <begin position="223"/>
        <end position="234"/>
    </location>
</feature>
<dbReference type="AlphaFoldDB" id="V4HHQ7"/>
<dbReference type="eggNOG" id="arCOG14156">
    <property type="taxonomic scope" value="Archaea"/>
</dbReference>
<gene>
    <name evidence="2" type="ORF">K933_14228</name>
</gene>
<feature type="compositionally biased region" description="Acidic residues" evidence="1">
    <location>
        <begin position="185"/>
        <end position="198"/>
    </location>
</feature>
<dbReference type="EMBL" id="ASGZ01000059">
    <property type="protein sequence ID" value="ESP87439.1"/>
    <property type="molecule type" value="Genomic_DNA"/>
</dbReference>
<dbReference type="RefSeq" id="WP_023395419.1">
    <property type="nucleotide sequence ID" value="NZ_ASGZ01000059.1"/>
</dbReference>
<reference evidence="2 3" key="1">
    <citation type="journal article" date="2013" name="Genome Announc.">
        <title>Draft Genome Sequence of 'Candidatus Halobonum tyrrellensis' Strain G22, Isolated from the Hypersaline Waters of Lake Tyrrell, Australia.</title>
        <authorList>
            <person name="Ugalde J.A."/>
            <person name="Narasingarao P."/>
            <person name="Kuo S."/>
            <person name="Podell S."/>
            <person name="Allen E.E."/>
        </authorList>
    </citation>
    <scope>NUCLEOTIDE SEQUENCE [LARGE SCALE GENOMIC DNA]</scope>
    <source>
        <strain evidence="2 3">G22</strain>
    </source>
</reference>